<dbReference type="InterPro" id="IPR047150">
    <property type="entry name" value="SGT"/>
</dbReference>
<dbReference type="RefSeq" id="WP_285672699.1">
    <property type="nucleotide sequence ID" value="NZ_BSYI01000025.1"/>
</dbReference>
<proteinExistence type="predicted"/>
<reference evidence="5 6" key="1">
    <citation type="submission" date="2023-04" db="EMBL/GenBank/DDBJ databases">
        <title>Marinoamorphus aggregata gen. nov., sp. Nov., isolate from tissue of brittle star Ophioplocus japonicus.</title>
        <authorList>
            <person name="Kawano K."/>
            <person name="Sawayama S."/>
            <person name="Nakagawa S."/>
        </authorList>
    </citation>
    <scope>NUCLEOTIDE SEQUENCE [LARGE SCALE GENOMIC DNA]</scope>
    <source>
        <strain evidence="5 6">NKW23</strain>
    </source>
</reference>
<dbReference type="EMBL" id="BSYI01000025">
    <property type="protein sequence ID" value="GMG83872.1"/>
    <property type="molecule type" value="Genomic_DNA"/>
</dbReference>
<evidence type="ECO:0000313" key="5">
    <source>
        <dbReference type="EMBL" id="GMG83872.1"/>
    </source>
</evidence>
<sequence length="218" mass="23828">MMADGIHIFAALAVALAVAAGSAHAQRAPELVPPEAEPPVDIPATPEPLALPPEPEIEDRAAALDALFAALAASGEREWQPLQQQIQATWARNASPSMTLLLARATRAMEAKDYPRALLFLNDLVRLAPDYAEAWNRRATVHFLEERYGHSVADIQRTLALEPRHFGALAGLGIILDRLDRDAEAYRVFKRALEIHPHLEGARAAVERLAPDVEGRPL</sequence>
<gene>
    <name evidence="5" type="ORF">LNKW23_30860</name>
</gene>
<dbReference type="PANTHER" id="PTHR45831">
    <property type="entry name" value="LD24721P"/>
    <property type="match status" value="1"/>
</dbReference>
<evidence type="ECO:0000256" key="2">
    <source>
        <dbReference type="ARBA" id="ARBA00022803"/>
    </source>
</evidence>
<evidence type="ECO:0000256" key="1">
    <source>
        <dbReference type="ARBA" id="ARBA00022737"/>
    </source>
</evidence>
<feature type="signal peptide" evidence="4">
    <location>
        <begin position="1"/>
        <end position="25"/>
    </location>
</feature>
<protein>
    <submittedName>
        <fullName evidence="5">Tetratricopeptide repeat protein</fullName>
    </submittedName>
</protein>
<feature type="chain" id="PRO_5045913694" evidence="4">
    <location>
        <begin position="26"/>
        <end position="218"/>
    </location>
</feature>
<dbReference type="InterPro" id="IPR011990">
    <property type="entry name" value="TPR-like_helical_dom_sf"/>
</dbReference>
<comment type="caution">
    <text evidence="5">The sequence shown here is derived from an EMBL/GenBank/DDBJ whole genome shotgun (WGS) entry which is preliminary data.</text>
</comment>
<organism evidence="5 6">
    <name type="scientific">Paralimibaculum aggregatum</name>
    <dbReference type="NCBI Taxonomy" id="3036245"/>
    <lineage>
        <taxon>Bacteria</taxon>
        <taxon>Pseudomonadati</taxon>
        <taxon>Pseudomonadota</taxon>
        <taxon>Alphaproteobacteria</taxon>
        <taxon>Rhodobacterales</taxon>
        <taxon>Paracoccaceae</taxon>
        <taxon>Paralimibaculum</taxon>
    </lineage>
</organism>
<keyword evidence="6" id="KW-1185">Reference proteome</keyword>
<name>A0ABQ6LPV2_9RHOB</name>
<keyword evidence="1" id="KW-0677">Repeat</keyword>
<dbReference type="SMART" id="SM00028">
    <property type="entry name" value="TPR"/>
    <property type="match status" value="2"/>
</dbReference>
<dbReference type="PROSITE" id="PS50005">
    <property type="entry name" value="TPR"/>
    <property type="match status" value="2"/>
</dbReference>
<accession>A0ABQ6LPV2</accession>
<feature type="repeat" description="TPR" evidence="3">
    <location>
        <begin position="166"/>
        <end position="199"/>
    </location>
</feature>
<dbReference type="PANTHER" id="PTHR45831:SF2">
    <property type="entry name" value="LD24721P"/>
    <property type="match status" value="1"/>
</dbReference>
<feature type="repeat" description="TPR" evidence="3">
    <location>
        <begin position="132"/>
        <end position="165"/>
    </location>
</feature>
<dbReference type="SUPFAM" id="SSF48452">
    <property type="entry name" value="TPR-like"/>
    <property type="match status" value="1"/>
</dbReference>
<dbReference type="Gene3D" id="1.25.40.10">
    <property type="entry name" value="Tetratricopeptide repeat domain"/>
    <property type="match status" value="1"/>
</dbReference>
<evidence type="ECO:0000256" key="3">
    <source>
        <dbReference type="PROSITE-ProRule" id="PRU00339"/>
    </source>
</evidence>
<keyword evidence="2 3" id="KW-0802">TPR repeat</keyword>
<keyword evidence="4" id="KW-0732">Signal</keyword>
<evidence type="ECO:0000313" key="6">
    <source>
        <dbReference type="Proteomes" id="UP001239909"/>
    </source>
</evidence>
<dbReference type="InterPro" id="IPR019734">
    <property type="entry name" value="TPR_rpt"/>
</dbReference>
<evidence type="ECO:0000256" key="4">
    <source>
        <dbReference type="SAM" id="SignalP"/>
    </source>
</evidence>
<dbReference type="Proteomes" id="UP001239909">
    <property type="component" value="Unassembled WGS sequence"/>
</dbReference>